<sequence>MFDKIFFLLVIAMILSIIFTILAFTQEKKLNVGIQMIKLKSGDKEIPAFLAIPKVEGKFPAIVLIHEWWGLTDWEKENAIRFASKGYVSIAVDLYRGKIAKTPEEARSYMQSLSTDEVVRDVKSAVEYLKSREDVLPDKIGIIGWCMGGGFALRSLIEIPDFTAGVICYGRLVEDEKQLEKINAPILGIFAEKDRGIPPEAVKNFEERMKKLGKKIEVKIYPDVNHAFMNPNNKSNYDEISTKNAWDLIDKFFKANLKPKK</sequence>
<protein>
    <submittedName>
        <fullName evidence="3">Carboxymethylenebutenolidase</fullName>
    </submittedName>
</protein>
<feature type="transmembrane region" description="Helical" evidence="1">
    <location>
        <begin position="6"/>
        <end position="25"/>
    </location>
</feature>
<feature type="domain" description="Dienelactone hydrolase" evidence="2">
    <location>
        <begin position="46"/>
        <end position="255"/>
    </location>
</feature>
<keyword evidence="4" id="KW-1185">Reference proteome</keyword>
<proteinExistence type="predicted"/>
<dbReference type="PANTHER" id="PTHR46623:SF6">
    <property type="entry name" value="ALPHA_BETA-HYDROLASES SUPERFAMILY PROTEIN"/>
    <property type="match status" value="1"/>
</dbReference>
<gene>
    <name evidence="3" type="ORF">JGI23_00273</name>
</gene>
<dbReference type="InterPro" id="IPR051049">
    <property type="entry name" value="Dienelactone_hydrolase-like"/>
</dbReference>
<dbReference type="Pfam" id="PF01738">
    <property type="entry name" value="DLH"/>
    <property type="match status" value="1"/>
</dbReference>
<organism evidence="3 4">
    <name type="scientific">Candidatus Chryseopegocella kryptomonas</name>
    <dbReference type="NCBI Taxonomy" id="1633643"/>
    <lineage>
        <taxon>Bacteria</taxon>
        <taxon>Pseudomonadati</taxon>
        <taxon>Candidatus Kryptoniota</taxon>
        <taxon>Candidatus Chryseopegocella</taxon>
    </lineage>
</organism>
<keyword evidence="1" id="KW-1133">Transmembrane helix</keyword>
<name>A0A0P1MNM2_9BACT</name>
<keyword evidence="1" id="KW-0812">Transmembrane</keyword>
<dbReference type="PANTHER" id="PTHR46623">
    <property type="entry name" value="CARBOXYMETHYLENEBUTENOLIDASE-RELATED"/>
    <property type="match status" value="1"/>
</dbReference>
<accession>A0A0P1MNM2</accession>
<dbReference type="GO" id="GO:0016787">
    <property type="term" value="F:hydrolase activity"/>
    <property type="evidence" value="ECO:0007669"/>
    <property type="project" value="InterPro"/>
</dbReference>
<evidence type="ECO:0000259" key="2">
    <source>
        <dbReference type="Pfam" id="PF01738"/>
    </source>
</evidence>
<evidence type="ECO:0000313" key="3">
    <source>
        <dbReference type="EMBL" id="CUS97268.1"/>
    </source>
</evidence>
<dbReference type="SUPFAM" id="SSF53474">
    <property type="entry name" value="alpha/beta-Hydrolases"/>
    <property type="match status" value="1"/>
</dbReference>
<evidence type="ECO:0000313" key="4">
    <source>
        <dbReference type="Proteomes" id="UP000199197"/>
    </source>
</evidence>
<keyword evidence="1" id="KW-0472">Membrane</keyword>
<reference evidence="4" key="1">
    <citation type="submission" date="2015-11" db="EMBL/GenBank/DDBJ databases">
        <authorList>
            <person name="Varghese N."/>
        </authorList>
    </citation>
    <scope>NUCLEOTIDE SEQUENCE [LARGE SCALE GENOMIC DNA]</scope>
    <source>
        <strain evidence="4">JGI-23</strain>
    </source>
</reference>
<dbReference type="AlphaFoldDB" id="A0A0P1MNM2"/>
<dbReference type="InterPro" id="IPR002925">
    <property type="entry name" value="Dienelactn_hydro"/>
</dbReference>
<dbReference type="InterPro" id="IPR029058">
    <property type="entry name" value="AB_hydrolase_fold"/>
</dbReference>
<dbReference type="RefSeq" id="WP_092347287.1">
    <property type="nucleotide sequence ID" value="NZ_CZVW01000002.1"/>
</dbReference>
<evidence type="ECO:0000256" key="1">
    <source>
        <dbReference type="SAM" id="Phobius"/>
    </source>
</evidence>
<dbReference type="EMBL" id="CZVW01000002">
    <property type="protein sequence ID" value="CUS97268.1"/>
    <property type="molecule type" value="Genomic_DNA"/>
</dbReference>
<dbReference type="Proteomes" id="UP000199197">
    <property type="component" value="Unassembled WGS sequence"/>
</dbReference>
<dbReference type="Gene3D" id="3.40.50.1820">
    <property type="entry name" value="alpha/beta hydrolase"/>
    <property type="match status" value="1"/>
</dbReference>
<dbReference type="OrthoDB" id="9787933at2"/>